<dbReference type="OrthoDB" id="342730at2759"/>
<gene>
    <name evidence="1" type="ORF">GPM918_LOCUS24428</name>
    <name evidence="2" type="ORF">SRO942_LOCUS24427</name>
</gene>
<sequence>MAKNHAVFLRGRTNRNISTGVRRSKLIRLSVLFIYFVASTTISPFSPKLCPSTKWNQIGITVAGEMSELNYPRDVVLDSQQNLYVADYSRPQKYFSNNGISVTVVSGDNGLGNASNQLYYPQGIFIDEINEIGAIYVVDPYNHIAQKWLPGGDLWGNYVLQRHVSQSIIVDTINNIIYVSDSVYCGILQ</sequence>
<accession>A0A814XGQ1</accession>
<reference evidence="1" key="1">
    <citation type="submission" date="2021-02" db="EMBL/GenBank/DDBJ databases">
        <authorList>
            <person name="Nowell W R."/>
        </authorList>
    </citation>
    <scope>NUCLEOTIDE SEQUENCE</scope>
</reference>
<dbReference type="EMBL" id="CAJOBC010009099">
    <property type="protein sequence ID" value="CAF3979293.1"/>
    <property type="molecule type" value="Genomic_DNA"/>
</dbReference>
<evidence type="ECO:0000313" key="1">
    <source>
        <dbReference type="EMBL" id="CAF1215486.1"/>
    </source>
</evidence>
<dbReference type="Proteomes" id="UP000681722">
    <property type="component" value="Unassembled WGS sequence"/>
</dbReference>
<dbReference type="EMBL" id="CAJNOQ010009098">
    <property type="protein sequence ID" value="CAF1215486.1"/>
    <property type="molecule type" value="Genomic_DNA"/>
</dbReference>
<keyword evidence="3" id="KW-1185">Reference proteome</keyword>
<proteinExistence type="predicted"/>
<evidence type="ECO:0000313" key="2">
    <source>
        <dbReference type="EMBL" id="CAF3979293.1"/>
    </source>
</evidence>
<organism evidence="1 3">
    <name type="scientific">Didymodactylos carnosus</name>
    <dbReference type="NCBI Taxonomy" id="1234261"/>
    <lineage>
        <taxon>Eukaryota</taxon>
        <taxon>Metazoa</taxon>
        <taxon>Spiralia</taxon>
        <taxon>Gnathifera</taxon>
        <taxon>Rotifera</taxon>
        <taxon>Eurotatoria</taxon>
        <taxon>Bdelloidea</taxon>
        <taxon>Philodinida</taxon>
        <taxon>Philodinidae</taxon>
        <taxon>Didymodactylos</taxon>
    </lineage>
</organism>
<dbReference type="AlphaFoldDB" id="A0A814XGQ1"/>
<dbReference type="Proteomes" id="UP000663829">
    <property type="component" value="Unassembled WGS sequence"/>
</dbReference>
<evidence type="ECO:0000313" key="3">
    <source>
        <dbReference type="Proteomes" id="UP000663829"/>
    </source>
</evidence>
<name>A0A814XGQ1_9BILA</name>
<dbReference type="SUPFAM" id="SSF101898">
    <property type="entry name" value="NHL repeat"/>
    <property type="match status" value="1"/>
</dbReference>
<protein>
    <recommendedName>
        <fullName evidence="4">NHL repeat-containing protein</fullName>
    </recommendedName>
</protein>
<dbReference type="InterPro" id="IPR011042">
    <property type="entry name" value="6-blade_b-propeller_TolB-like"/>
</dbReference>
<dbReference type="Gene3D" id="2.120.10.30">
    <property type="entry name" value="TolB, C-terminal domain"/>
    <property type="match status" value="1"/>
</dbReference>
<comment type="caution">
    <text evidence="1">The sequence shown here is derived from an EMBL/GenBank/DDBJ whole genome shotgun (WGS) entry which is preliminary data.</text>
</comment>
<evidence type="ECO:0008006" key="4">
    <source>
        <dbReference type="Google" id="ProtNLM"/>
    </source>
</evidence>